<evidence type="ECO:0000313" key="3">
    <source>
        <dbReference type="Proteomes" id="UP000319263"/>
    </source>
</evidence>
<dbReference type="OrthoDB" id="7342392at2"/>
<dbReference type="RefSeq" id="WP_143984818.1">
    <property type="nucleotide sequence ID" value="NZ_CP041692.1"/>
</dbReference>
<gene>
    <name evidence="2" type="ORF">FOE78_01860</name>
</gene>
<sequence>MGRIVINSNTTLDGVSQDPSGDEGFGFGGWFTRVSDPDREAWAKIEFGEALETSAFLLGGRTYGWFADRWLGRPGEWAERLFSLPKYVVRSTPARTDWGPTTELTGDLVSAIDRLRQQIDGDVVVLGSSQLAQFLLEHELVDELRLFLYPHLVGSGNRLFGELTSARALRLVDASAVGNLVKLTYDL</sequence>
<dbReference type="InterPro" id="IPR002734">
    <property type="entry name" value="RibDG_C"/>
</dbReference>
<name>A0A516PUN3_9ACTN</name>
<accession>A0A516PUN3</accession>
<dbReference type="InterPro" id="IPR050765">
    <property type="entry name" value="Riboflavin_Biosynth_HTPR"/>
</dbReference>
<dbReference type="Gene3D" id="3.40.430.10">
    <property type="entry name" value="Dihydrofolate Reductase, subunit A"/>
    <property type="match status" value="1"/>
</dbReference>
<dbReference type="GO" id="GO:0009231">
    <property type="term" value="P:riboflavin biosynthetic process"/>
    <property type="evidence" value="ECO:0007669"/>
    <property type="project" value="InterPro"/>
</dbReference>
<dbReference type="InterPro" id="IPR024072">
    <property type="entry name" value="DHFR-like_dom_sf"/>
</dbReference>
<reference evidence="2 3" key="1">
    <citation type="submission" date="2019-07" db="EMBL/GenBank/DDBJ databases">
        <title>Microlunatus dokdonensis sp. nov. isolated from the rhizospheric soil of the wild plant Elymus tsukushiensis.</title>
        <authorList>
            <person name="Ghim S.-Y."/>
            <person name="Hwang Y.-J."/>
            <person name="Son J.-S."/>
            <person name="Shin J.-H."/>
        </authorList>
    </citation>
    <scope>NUCLEOTIDE SEQUENCE [LARGE SCALE GENOMIC DNA]</scope>
    <source>
        <strain evidence="2 3">KUDC0627</strain>
    </source>
</reference>
<dbReference type="EMBL" id="CP041692">
    <property type="protein sequence ID" value="QDP94830.1"/>
    <property type="molecule type" value="Genomic_DNA"/>
</dbReference>
<keyword evidence="3" id="KW-1185">Reference proteome</keyword>
<evidence type="ECO:0000259" key="1">
    <source>
        <dbReference type="Pfam" id="PF01872"/>
    </source>
</evidence>
<dbReference type="SUPFAM" id="SSF53597">
    <property type="entry name" value="Dihydrofolate reductase-like"/>
    <property type="match status" value="1"/>
</dbReference>
<dbReference type="KEGG" id="mik:FOE78_01860"/>
<dbReference type="AlphaFoldDB" id="A0A516PUN3"/>
<dbReference type="GO" id="GO:0008703">
    <property type="term" value="F:5-amino-6-(5-phosphoribosylamino)uracil reductase activity"/>
    <property type="evidence" value="ECO:0007669"/>
    <property type="project" value="InterPro"/>
</dbReference>
<organism evidence="2 3">
    <name type="scientific">Microlunatus elymi</name>
    <dbReference type="NCBI Taxonomy" id="2596828"/>
    <lineage>
        <taxon>Bacteria</taxon>
        <taxon>Bacillati</taxon>
        <taxon>Actinomycetota</taxon>
        <taxon>Actinomycetes</taxon>
        <taxon>Propionibacteriales</taxon>
        <taxon>Propionibacteriaceae</taxon>
        <taxon>Microlunatus</taxon>
    </lineage>
</organism>
<dbReference type="Proteomes" id="UP000319263">
    <property type="component" value="Chromosome"/>
</dbReference>
<evidence type="ECO:0000313" key="2">
    <source>
        <dbReference type="EMBL" id="QDP94830.1"/>
    </source>
</evidence>
<dbReference type="Pfam" id="PF01872">
    <property type="entry name" value="RibD_C"/>
    <property type="match status" value="1"/>
</dbReference>
<dbReference type="PANTHER" id="PTHR38011">
    <property type="entry name" value="DIHYDROFOLATE REDUCTASE FAMILY PROTEIN (AFU_ORTHOLOGUE AFUA_8G06820)"/>
    <property type="match status" value="1"/>
</dbReference>
<proteinExistence type="predicted"/>
<dbReference type="PANTHER" id="PTHR38011:SF2">
    <property type="entry name" value="BIFUNCTIONAL DEAMINASE-REDUCTASE DOMAIN PROTEIN"/>
    <property type="match status" value="1"/>
</dbReference>
<protein>
    <submittedName>
        <fullName evidence="2">Deaminase</fullName>
    </submittedName>
</protein>
<feature type="domain" description="Bacterial bifunctional deaminase-reductase C-terminal" evidence="1">
    <location>
        <begin position="4"/>
        <end position="181"/>
    </location>
</feature>